<dbReference type="AlphaFoldDB" id="A0A4S2KYM4"/>
<keyword evidence="5 7" id="KW-0371">Homeobox</keyword>
<evidence type="ECO:0000256" key="9">
    <source>
        <dbReference type="SAM" id="MobiDB-lite"/>
    </source>
</evidence>
<feature type="compositionally biased region" description="Polar residues" evidence="9">
    <location>
        <begin position="293"/>
        <end position="306"/>
    </location>
</feature>
<dbReference type="Pfam" id="PF00046">
    <property type="entry name" value="Homeodomain"/>
    <property type="match status" value="1"/>
</dbReference>
<evidence type="ECO:0000256" key="8">
    <source>
        <dbReference type="RuleBase" id="RU000682"/>
    </source>
</evidence>
<dbReference type="GO" id="GO:0000981">
    <property type="term" value="F:DNA-binding transcription factor activity, RNA polymerase II-specific"/>
    <property type="evidence" value="ECO:0007669"/>
    <property type="project" value="InterPro"/>
</dbReference>
<dbReference type="InterPro" id="IPR020479">
    <property type="entry name" value="HD_metazoa"/>
</dbReference>
<keyword evidence="4 7" id="KW-0238">DNA-binding</keyword>
<feature type="DNA-binding region" description="Homeobox" evidence="7">
    <location>
        <begin position="233"/>
        <end position="292"/>
    </location>
</feature>
<dbReference type="GO" id="GO:0005634">
    <property type="term" value="C:nucleus"/>
    <property type="evidence" value="ECO:0007669"/>
    <property type="project" value="UniProtKB-SubCell"/>
</dbReference>
<comment type="similarity">
    <text evidence="2">Belongs to the Antp homeobox family.</text>
</comment>
<keyword evidence="3" id="KW-0217">Developmental protein</keyword>
<evidence type="ECO:0000256" key="3">
    <source>
        <dbReference type="ARBA" id="ARBA00022473"/>
    </source>
</evidence>
<dbReference type="PROSITE" id="PS00027">
    <property type="entry name" value="HOMEOBOX_1"/>
    <property type="match status" value="1"/>
</dbReference>
<comment type="subcellular location">
    <subcellularLocation>
        <location evidence="1 7 8">Nucleus</location>
    </subcellularLocation>
</comment>
<keyword evidence="12" id="KW-1185">Reference proteome</keyword>
<keyword evidence="6 7" id="KW-0539">Nucleus</keyword>
<name>A0A4S2KYM4_9HYME</name>
<dbReference type="InterPro" id="IPR017970">
    <property type="entry name" value="Homeobox_CS"/>
</dbReference>
<dbReference type="PRINTS" id="PR00024">
    <property type="entry name" value="HOMEOBOX"/>
</dbReference>
<reference evidence="11 12" key="1">
    <citation type="journal article" date="2019" name="Philos. Trans. R. Soc. Lond., B, Biol. Sci.">
        <title>Ant behaviour and brain gene expression of defending hosts depend on the ecological success of the intruding social parasite.</title>
        <authorList>
            <person name="Kaur R."/>
            <person name="Stoldt M."/>
            <person name="Jongepier E."/>
            <person name="Feldmeyer B."/>
            <person name="Menzel F."/>
            <person name="Bornberg-Bauer E."/>
            <person name="Foitzik S."/>
        </authorList>
    </citation>
    <scope>NUCLEOTIDE SEQUENCE [LARGE SCALE GENOMIC DNA]</scope>
    <source>
        <tissue evidence="11">Whole body</tissue>
    </source>
</reference>
<evidence type="ECO:0000313" key="11">
    <source>
        <dbReference type="EMBL" id="TGZ55422.1"/>
    </source>
</evidence>
<dbReference type="PANTHER" id="PTHR45659:SF4">
    <property type="entry name" value="HOMEOBOX PROTEIN ABDOMINAL-A"/>
    <property type="match status" value="1"/>
</dbReference>
<dbReference type="Proteomes" id="UP000310200">
    <property type="component" value="Unassembled WGS sequence"/>
</dbReference>
<dbReference type="InterPro" id="IPR050296">
    <property type="entry name" value="Antp_homeobox"/>
</dbReference>
<evidence type="ECO:0000256" key="6">
    <source>
        <dbReference type="ARBA" id="ARBA00023242"/>
    </source>
</evidence>
<feature type="domain" description="Homeobox" evidence="10">
    <location>
        <begin position="231"/>
        <end position="291"/>
    </location>
</feature>
<comment type="caution">
    <text evidence="11">The sequence shown here is derived from an EMBL/GenBank/DDBJ whole genome shotgun (WGS) entry which is preliminary data.</text>
</comment>
<dbReference type="GO" id="GO:0009952">
    <property type="term" value="P:anterior/posterior pattern specification"/>
    <property type="evidence" value="ECO:0007669"/>
    <property type="project" value="TreeGrafter"/>
</dbReference>
<sequence length="401" mass="46619">MPLHQSYYSQAPCDNVCQYTTEMYQEGTTRQYTPEECKSVLPSLLKDVLLHGKQTVKQHYYADSHVNTDMFPNCHIKPQLSYQTTPNSQITSHDPYQNSSAEYHAFVPHILPTEHKQYFSNLQRQYQQQQYNEYGQNYPEHIVQSQNYGFSESSTTSMQCEQNKPKQQTIFNLQASQMNSHHGNNNNNIRQRNENIEMSNPNNGQRKPYSNNVADYAWIHKKTRANQGNGTEQKRTRQTYSREQILELETEFHSNQYLTKIGRLRLADKINLTERQVKIWFQNRRMKRKKDTSVSPNNSRLTTAASTASKLVAPESNTQFMTPDKLVFNPVQQVQLQSQHQFCEKQYFTDDRNVLATSYSNNSKDNSYGNSMVGHTQTAPISYEYSNNVHGHSGVDKYGYP</sequence>
<dbReference type="GO" id="GO:0000978">
    <property type="term" value="F:RNA polymerase II cis-regulatory region sequence-specific DNA binding"/>
    <property type="evidence" value="ECO:0007669"/>
    <property type="project" value="TreeGrafter"/>
</dbReference>
<evidence type="ECO:0000259" key="10">
    <source>
        <dbReference type="PROSITE" id="PS50071"/>
    </source>
</evidence>
<evidence type="ECO:0000256" key="7">
    <source>
        <dbReference type="PROSITE-ProRule" id="PRU00108"/>
    </source>
</evidence>
<feature type="region of interest" description="Disordered" evidence="9">
    <location>
        <begin position="286"/>
        <end position="306"/>
    </location>
</feature>
<evidence type="ECO:0000256" key="1">
    <source>
        <dbReference type="ARBA" id="ARBA00004123"/>
    </source>
</evidence>
<dbReference type="PROSITE" id="PS50071">
    <property type="entry name" value="HOMEOBOX_2"/>
    <property type="match status" value="1"/>
</dbReference>
<dbReference type="InterPro" id="IPR001356">
    <property type="entry name" value="HD"/>
</dbReference>
<dbReference type="InterPro" id="IPR009057">
    <property type="entry name" value="Homeodomain-like_sf"/>
</dbReference>
<protein>
    <submittedName>
        <fullName evidence="11">Homeobox protein lin-39</fullName>
    </submittedName>
</protein>
<gene>
    <name evidence="11" type="ORF">DBV15_08565</name>
</gene>
<evidence type="ECO:0000256" key="5">
    <source>
        <dbReference type="ARBA" id="ARBA00023155"/>
    </source>
</evidence>
<evidence type="ECO:0000313" key="12">
    <source>
        <dbReference type="Proteomes" id="UP000310200"/>
    </source>
</evidence>
<proteinExistence type="inferred from homology"/>
<dbReference type="SMART" id="SM00389">
    <property type="entry name" value="HOX"/>
    <property type="match status" value="1"/>
</dbReference>
<dbReference type="Gene3D" id="1.10.10.60">
    <property type="entry name" value="Homeodomain-like"/>
    <property type="match status" value="1"/>
</dbReference>
<dbReference type="EMBL" id="QBLH01000464">
    <property type="protein sequence ID" value="TGZ55422.1"/>
    <property type="molecule type" value="Genomic_DNA"/>
</dbReference>
<evidence type="ECO:0000256" key="2">
    <source>
        <dbReference type="ARBA" id="ARBA00009107"/>
    </source>
</evidence>
<dbReference type="CDD" id="cd00086">
    <property type="entry name" value="homeodomain"/>
    <property type="match status" value="1"/>
</dbReference>
<dbReference type="STRING" id="300112.A0A4S2KYM4"/>
<accession>A0A4S2KYM4</accession>
<dbReference type="GO" id="GO:0000122">
    <property type="term" value="P:negative regulation of transcription by RNA polymerase II"/>
    <property type="evidence" value="ECO:0007669"/>
    <property type="project" value="TreeGrafter"/>
</dbReference>
<dbReference type="PANTHER" id="PTHR45659">
    <property type="entry name" value="HOMEOBOX PROTEIN HOX"/>
    <property type="match status" value="1"/>
</dbReference>
<dbReference type="SUPFAM" id="SSF46689">
    <property type="entry name" value="Homeodomain-like"/>
    <property type="match status" value="1"/>
</dbReference>
<evidence type="ECO:0000256" key="4">
    <source>
        <dbReference type="ARBA" id="ARBA00023125"/>
    </source>
</evidence>
<organism evidence="11 12">
    <name type="scientific">Temnothorax longispinosus</name>
    <dbReference type="NCBI Taxonomy" id="300112"/>
    <lineage>
        <taxon>Eukaryota</taxon>
        <taxon>Metazoa</taxon>
        <taxon>Ecdysozoa</taxon>
        <taxon>Arthropoda</taxon>
        <taxon>Hexapoda</taxon>
        <taxon>Insecta</taxon>
        <taxon>Pterygota</taxon>
        <taxon>Neoptera</taxon>
        <taxon>Endopterygota</taxon>
        <taxon>Hymenoptera</taxon>
        <taxon>Apocrita</taxon>
        <taxon>Aculeata</taxon>
        <taxon>Formicoidea</taxon>
        <taxon>Formicidae</taxon>
        <taxon>Myrmicinae</taxon>
        <taxon>Temnothorax</taxon>
    </lineage>
</organism>